<sequence>MIKYVHGYSERETERLYDQAGSVKDLIHYDSLFPKGSLILEVGCGVGAQTVTLAAQNPDSNFVSIDIAEDSLKKAGALIEREGIKNVEFKIADIFSLPFDNDSFDHVFICYVLEHLEDPVGAVSKILDVVKPGGTVTAIEGDHGSCYFHPETPEAVKAWRCLIEAQSRISGDSLIGRRLYPLLTEGGLKNVSVSPRMIYADRSRPDLIDSFVLKTIIPMVEGVKEQSLKLGLIDKETWEKGIADLYAITERDDGTFCYTFFKAVGEKVV</sequence>
<accession>A0A9D8KJU0</accession>
<reference evidence="2" key="2">
    <citation type="submission" date="2021-01" db="EMBL/GenBank/DDBJ databases">
        <authorList>
            <person name="Hahn C.R."/>
            <person name="Youssef N.H."/>
            <person name="Elshahed M."/>
        </authorList>
    </citation>
    <scope>NUCLEOTIDE SEQUENCE</scope>
    <source>
        <strain evidence="2">Zod_Metabat.24</strain>
    </source>
</reference>
<dbReference type="AlphaFoldDB" id="A0A9D8KJU0"/>
<dbReference type="GO" id="GO:0008168">
    <property type="term" value="F:methyltransferase activity"/>
    <property type="evidence" value="ECO:0007669"/>
    <property type="project" value="UniProtKB-KW"/>
</dbReference>
<protein>
    <submittedName>
        <fullName evidence="2">Methyltransferase domain-containing protein</fullName>
    </submittedName>
</protein>
<evidence type="ECO:0000313" key="3">
    <source>
        <dbReference type="Proteomes" id="UP000809273"/>
    </source>
</evidence>
<dbReference type="GO" id="GO:0032259">
    <property type="term" value="P:methylation"/>
    <property type="evidence" value="ECO:0007669"/>
    <property type="project" value="UniProtKB-KW"/>
</dbReference>
<gene>
    <name evidence="2" type="ORF">JW984_16740</name>
</gene>
<dbReference type="Pfam" id="PF13847">
    <property type="entry name" value="Methyltransf_31"/>
    <property type="match status" value="1"/>
</dbReference>
<dbReference type="SUPFAM" id="SSF53335">
    <property type="entry name" value="S-adenosyl-L-methionine-dependent methyltransferases"/>
    <property type="match status" value="1"/>
</dbReference>
<dbReference type="EMBL" id="JAFGIX010000090">
    <property type="protein sequence ID" value="MBN1574845.1"/>
    <property type="molecule type" value="Genomic_DNA"/>
</dbReference>
<dbReference type="InterPro" id="IPR053173">
    <property type="entry name" value="SAM-binding_MTase"/>
</dbReference>
<comment type="caution">
    <text evidence="2">The sequence shown here is derived from an EMBL/GenBank/DDBJ whole genome shotgun (WGS) entry which is preliminary data.</text>
</comment>
<dbReference type="PANTHER" id="PTHR45128">
    <property type="entry name" value="METHYLTRANSFERASE TYPE 11"/>
    <property type="match status" value="1"/>
</dbReference>
<dbReference type="Gene3D" id="3.40.50.150">
    <property type="entry name" value="Vaccinia Virus protein VP39"/>
    <property type="match status" value="1"/>
</dbReference>
<reference evidence="2" key="1">
    <citation type="journal article" date="2021" name="Environ. Microbiol.">
        <title>Genomic characterization of three novel Desulfobacterota classes expand the metabolic and phylogenetic diversity of the phylum.</title>
        <authorList>
            <person name="Murphy C.L."/>
            <person name="Biggerstaff J."/>
            <person name="Eichhorn A."/>
            <person name="Ewing E."/>
            <person name="Shahan R."/>
            <person name="Soriano D."/>
            <person name="Stewart S."/>
            <person name="VanMol K."/>
            <person name="Walker R."/>
            <person name="Walters P."/>
            <person name="Elshahed M.S."/>
            <person name="Youssef N.H."/>
        </authorList>
    </citation>
    <scope>NUCLEOTIDE SEQUENCE</scope>
    <source>
        <strain evidence="2">Zod_Metabat.24</strain>
    </source>
</reference>
<feature type="domain" description="Methyltransferase" evidence="1">
    <location>
        <begin position="36"/>
        <end position="161"/>
    </location>
</feature>
<dbReference type="InterPro" id="IPR029063">
    <property type="entry name" value="SAM-dependent_MTases_sf"/>
</dbReference>
<keyword evidence="2" id="KW-0489">Methyltransferase</keyword>
<dbReference type="PANTHER" id="PTHR45128:SF1">
    <property type="entry name" value="S-ADENOSYLMETHIONINE-DEPENDENT METHYLTRANSFERASE RV2258C"/>
    <property type="match status" value="1"/>
</dbReference>
<organism evidence="2 3">
    <name type="scientific">Candidatus Zymogenus saltonus</name>
    <dbReference type="NCBI Taxonomy" id="2844893"/>
    <lineage>
        <taxon>Bacteria</taxon>
        <taxon>Deltaproteobacteria</taxon>
        <taxon>Candidatus Zymogenia</taxon>
        <taxon>Candidatus Zymogeniales</taxon>
        <taxon>Candidatus Zymogenaceae</taxon>
        <taxon>Candidatus Zymogenus</taxon>
    </lineage>
</organism>
<evidence type="ECO:0000259" key="1">
    <source>
        <dbReference type="Pfam" id="PF13847"/>
    </source>
</evidence>
<evidence type="ECO:0000313" key="2">
    <source>
        <dbReference type="EMBL" id="MBN1574845.1"/>
    </source>
</evidence>
<dbReference type="CDD" id="cd02440">
    <property type="entry name" value="AdoMet_MTases"/>
    <property type="match status" value="1"/>
</dbReference>
<dbReference type="InterPro" id="IPR025714">
    <property type="entry name" value="Methyltranfer_dom"/>
</dbReference>
<dbReference type="Gene3D" id="6.10.140.1580">
    <property type="match status" value="2"/>
</dbReference>
<keyword evidence="2" id="KW-0808">Transferase</keyword>
<name>A0A9D8KJU0_9DELT</name>
<proteinExistence type="predicted"/>
<dbReference type="Proteomes" id="UP000809273">
    <property type="component" value="Unassembled WGS sequence"/>
</dbReference>